<feature type="region of interest" description="Disordered" evidence="1">
    <location>
        <begin position="48"/>
        <end position="67"/>
    </location>
</feature>
<accession>A0A654FD38</accession>
<evidence type="ECO:0000313" key="2">
    <source>
        <dbReference type="EMBL" id="VYS59110.1"/>
    </source>
</evidence>
<evidence type="ECO:0000313" key="3">
    <source>
        <dbReference type="Proteomes" id="UP000426265"/>
    </source>
</evidence>
<name>A0A654FD38_ARATH</name>
<dbReference type="EMBL" id="CACRSJ010000106">
    <property type="protein sequence ID" value="VYS59110.1"/>
    <property type="molecule type" value="Genomic_DNA"/>
</dbReference>
<sequence length="67" mass="7160">MLGDPTCDLRDARCSTFIGARKCRKPVVDGSIRILGVLWLVFADILQADDGPDDGSDDRGVQDPLGG</sequence>
<protein>
    <submittedName>
        <fullName evidence="2">Uncharacterized protein</fullName>
    </submittedName>
</protein>
<dbReference type="Proteomes" id="UP000426265">
    <property type="component" value="Unassembled WGS sequence"/>
</dbReference>
<dbReference type="AlphaFoldDB" id="A0A654FD38"/>
<organism evidence="2 3">
    <name type="scientific">Arabidopsis thaliana</name>
    <name type="common">Mouse-ear cress</name>
    <dbReference type="NCBI Taxonomy" id="3702"/>
    <lineage>
        <taxon>Eukaryota</taxon>
        <taxon>Viridiplantae</taxon>
        <taxon>Streptophyta</taxon>
        <taxon>Embryophyta</taxon>
        <taxon>Tracheophyta</taxon>
        <taxon>Spermatophyta</taxon>
        <taxon>Magnoliopsida</taxon>
        <taxon>eudicotyledons</taxon>
        <taxon>Gunneridae</taxon>
        <taxon>Pentapetalae</taxon>
        <taxon>rosids</taxon>
        <taxon>malvids</taxon>
        <taxon>Brassicales</taxon>
        <taxon>Brassicaceae</taxon>
        <taxon>Camelineae</taxon>
        <taxon>Arabidopsis</taxon>
    </lineage>
</organism>
<gene>
    <name evidence="2" type="ORF">AN1_LOCUS14552</name>
</gene>
<reference evidence="2 3" key="1">
    <citation type="submission" date="2019-11" db="EMBL/GenBank/DDBJ databases">
        <authorList>
            <person name="Jiao W.-B."/>
            <person name="Schneeberger K."/>
        </authorList>
    </citation>
    <scope>NUCLEOTIDE SEQUENCE [LARGE SCALE GENOMIC DNA]</scope>
    <source>
        <strain evidence="3">cv. An-1</strain>
    </source>
</reference>
<proteinExistence type="predicted"/>
<evidence type="ECO:0000256" key="1">
    <source>
        <dbReference type="SAM" id="MobiDB-lite"/>
    </source>
</evidence>